<name>A0A0D2D019_9EURO</name>
<dbReference type="EMBL" id="KN847352">
    <property type="protein sequence ID" value="KIW36603.1"/>
    <property type="molecule type" value="Genomic_DNA"/>
</dbReference>
<dbReference type="VEuPathDB" id="FungiDB:PV06_11190"/>
<gene>
    <name evidence="1" type="ORF">PV06_11190</name>
</gene>
<evidence type="ECO:0000313" key="1">
    <source>
        <dbReference type="EMBL" id="KIW36603.1"/>
    </source>
</evidence>
<sequence>MRDVDLSQQPPELEFLLDSLPRGGIRGRAEDSGYKPIAKGFDEVWTLGNGSALRKLERRSVRNKNHNLLGSFWPNCDCAQTCRHIISYSIAYCKATMPNSKKSRTRVFGQVCQMLSVESVERAWTRLRV</sequence>
<proteinExistence type="predicted"/>
<accession>A0A0D2D019</accession>
<organism evidence="1 2">
    <name type="scientific">Exophiala oligosperma</name>
    <dbReference type="NCBI Taxonomy" id="215243"/>
    <lineage>
        <taxon>Eukaryota</taxon>
        <taxon>Fungi</taxon>
        <taxon>Dikarya</taxon>
        <taxon>Ascomycota</taxon>
        <taxon>Pezizomycotina</taxon>
        <taxon>Eurotiomycetes</taxon>
        <taxon>Chaetothyriomycetidae</taxon>
        <taxon>Chaetothyriales</taxon>
        <taxon>Herpotrichiellaceae</taxon>
        <taxon>Exophiala</taxon>
    </lineage>
</organism>
<dbReference type="HOGENOM" id="CLU_1948825_0_0_1"/>
<reference evidence="1 2" key="1">
    <citation type="submission" date="2015-01" db="EMBL/GenBank/DDBJ databases">
        <title>The Genome Sequence of Exophiala oligosperma CBS72588.</title>
        <authorList>
            <consortium name="The Broad Institute Genomics Platform"/>
            <person name="Cuomo C."/>
            <person name="de Hoog S."/>
            <person name="Gorbushina A."/>
            <person name="Stielow B."/>
            <person name="Teixiera M."/>
            <person name="Abouelleil A."/>
            <person name="Chapman S.B."/>
            <person name="Priest M."/>
            <person name="Young S.K."/>
            <person name="Wortman J."/>
            <person name="Nusbaum C."/>
            <person name="Birren B."/>
        </authorList>
    </citation>
    <scope>NUCLEOTIDE SEQUENCE [LARGE SCALE GENOMIC DNA]</scope>
    <source>
        <strain evidence="1 2">CBS 72588</strain>
    </source>
</reference>
<dbReference type="GeneID" id="27363264"/>
<evidence type="ECO:0000313" key="2">
    <source>
        <dbReference type="Proteomes" id="UP000053342"/>
    </source>
</evidence>
<protein>
    <submittedName>
        <fullName evidence="1">Uncharacterized protein</fullName>
    </submittedName>
</protein>
<dbReference type="AlphaFoldDB" id="A0A0D2D019"/>
<keyword evidence="2" id="KW-1185">Reference proteome</keyword>
<dbReference type="RefSeq" id="XP_016256819.1">
    <property type="nucleotide sequence ID" value="XM_016412819.1"/>
</dbReference>
<dbReference type="Proteomes" id="UP000053342">
    <property type="component" value="Unassembled WGS sequence"/>
</dbReference>